<dbReference type="RefSeq" id="WP_166174202.1">
    <property type="nucleotide sequence ID" value="NZ_CP045119.1"/>
</dbReference>
<dbReference type="KEGG" id="rub:GBA63_05445"/>
<accession>A0A6G8Q6P5</accession>
<gene>
    <name evidence="1" type="ORF">GBA63_05445</name>
</gene>
<evidence type="ECO:0000313" key="2">
    <source>
        <dbReference type="Proteomes" id="UP000501452"/>
    </source>
</evidence>
<dbReference type="EMBL" id="CP045119">
    <property type="protein sequence ID" value="QIN82151.1"/>
    <property type="molecule type" value="Genomic_DNA"/>
</dbReference>
<protein>
    <submittedName>
        <fullName evidence="1">Uncharacterized protein</fullName>
    </submittedName>
</protein>
<reference evidence="1 2" key="1">
    <citation type="submission" date="2019-10" db="EMBL/GenBank/DDBJ databases">
        <title>Rubrobacter sp nov SCSIO 52090 isolated from a deep-sea sediment in the South China Sea.</title>
        <authorList>
            <person name="Chen R.W."/>
        </authorList>
    </citation>
    <scope>NUCLEOTIDE SEQUENCE [LARGE SCALE GENOMIC DNA]</scope>
    <source>
        <strain evidence="1 2">SCSIO 52909</strain>
    </source>
</reference>
<keyword evidence="2" id="KW-1185">Reference proteome</keyword>
<dbReference type="AlphaFoldDB" id="A0A6G8Q6P5"/>
<organism evidence="1 2">
    <name type="scientific">Rubrobacter tropicus</name>
    <dbReference type="NCBI Taxonomy" id="2653851"/>
    <lineage>
        <taxon>Bacteria</taxon>
        <taxon>Bacillati</taxon>
        <taxon>Actinomycetota</taxon>
        <taxon>Rubrobacteria</taxon>
        <taxon>Rubrobacterales</taxon>
        <taxon>Rubrobacteraceae</taxon>
        <taxon>Rubrobacter</taxon>
    </lineage>
</organism>
<proteinExistence type="predicted"/>
<name>A0A6G8Q6P5_9ACTN</name>
<dbReference type="Proteomes" id="UP000501452">
    <property type="component" value="Chromosome"/>
</dbReference>
<sequence length="65" mass="7134">MTVTITADDRIATLTWLAEALEGARAQGETGVFRYLEAVFEDVVFEMESASRSARRIAANARQAV</sequence>
<evidence type="ECO:0000313" key="1">
    <source>
        <dbReference type="EMBL" id="QIN82151.1"/>
    </source>
</evidence>